<comment type="caution">
    <text evidence="2">The sequence shown here is derived from an EMBL/GenBank/DDBJ whole genome shotgun (WGS) entry which is preliminary data.</text>
</comment>
<evidence type="ECO:0000313" key="2">
    <source>
        <dbReference type="EMBL" id="MFC5067841.1"/>
    </source>
</evidence>
<name>A0ABV9Z4S8_9HYPH</name>
<accession>A0ABV9Z4S8</accession>
<evidence type="ECO:0000256" key="1">
    <source>
        <dbReference type="SAM" id="Phobius"/>
    </source>
</evidence>
<dbReference type="EMBL" id="JBHSJF010000006">
    <property type="protein sequence ID" value="MFC5067841.1"/>
    <property type="molecule type" value="Genomic_DNA"/>
</dbReference>
<feature type="transmembrane region" description="Helical" evidence="1">
    <location>
        <begin position="6"/>
        <end position="28"/>
    </location>
</feature>
<keyword evidence="3" id="KW-1185">Reference proteome</keyword>
<dbReference type="Proteomes" id="UP001595796">
    <property type="component" value="Unassembled WGS sequence"/>
</dbReference>
<gene>
    <name evidence="2" type="ORF">ACFPFW_07395</name>
</gene>
<dbReference type="RefSeq" id="WP_114956587.1">
    <property type="nucleotide sequence ID" value="NZ_JBHSJF010000006.1"/>
</dbReference>
<proteinExistence type="predicted"/>
<keyword evidence="1" id="KW-0812">Transmembrane</keyword>
<evidence type="ECO:0000313" key="3">
    <source>
        <dbReference type="Proteomes" id="UP001595796"/>
    </source>
</evidence>
<organism evidence="2 3">
    <name type="scientific">Flaviflagellibacter deserti</name>
    <dbReference type="NCBI Taxonomy" id="2267266"/>
    <lineage>
        <taxon>Bacteria</taxon>
        <taxon>Pseudomonadati</taxon>
        <taxon>Pseudomonadota</taxon>
        <taxon>Alphaproteobacteria</taxon>
        <taxon>Hyphomicrobiales</taxon>
        <taxon>Flaviflagellibacter</taxon>
    </lineage>
</organism>
<sequence>MNIYWLGFGVVVAGIIFLVLGDSLFGLGPVDASKIAGVVAMGALLVVFLPVLTRRYGAGEGGKPLIHLLIWLAIIALVAVVYRFRETLGIDVG</sequence>
<keyword evidence="1" id="KW-0472">Membrane</keyword>
<feature type="transmembrane region" description="Helical" evidence="1">
    <location>
        <begin position="65"/>
        <end position="84"/>
    </location>
</feature>
<protein>
    <submittedName>
        <fullName evidence="2">Uncharacterized protein</fullName>
    </submittedName>
</protein>
<reference evidence="3" key="1">
    <citation type="journal article" date="2019" name="Int. J. Syst. Evol. Microbiol.">
        <title>The Global Catalogue of Microorganisms (GCM) 10K type strain sequencing project: providing services to taxonomists for standard genome sequencing and annotation.</title>
        <authorList>
            <consortium name="The Broad Institute Genomics Platform"/>
            <consortium name="The Broad Institute Genome Sequencing Center for Infectious Disease"/>
            <person name="Wu L."/>
            <person name="Ma J."/>
        </authorList>
    </citation>
    <scope>NUCLEOTIDE SEQUENCE [LARGE SCALE GENOMIC DNA]</scope>
    <source>
        <strain evidence="3">CGMCC 1.16444</strain>
    </source>
</reference>
<keyword evidence="1" id="KW-1133">Transmembrane helix</keyword>
<feature type="transmembrane region" description="Helical" evidence="1">
    <location>
        <begin position="35"/>
        <end position="53"/>
    </location>
</feature>